<proteinExistence type="predicted"/>
<dbReference type="PROSITE" id="PS00892">
    <property type="entry name" value="HIT_1"/>
    <property type="match status" value="1"/>
</dbReference>
<dbReference type="InterPro" id="IPR011146">
    <property type="entry name" value="HIT-like"/>
</dbReference>
<evidence type="ECO:0000259" key="1">
    <source>
        <dbReference type="PROSITE" id="PS51084"/>
    </source>
</evidence>
<name>A0A6C0FCI3_9ZZZZ</name>
<dbReference type="PRINTS" id="PR00332">
    <property type="entry name" value="HISTRIAD"/>
</dbReference>
<dbReference type="EMBL" id="MN738833">
    <property type="protein sequence ID" value="QHT38724.1"/>
    <property type="molecule type" value="Genomic_DNA"/>
</dbReference>
<dbReference type="PANTHER" id="PTHR23089">
    <property type="entry name" value="HISTIDINE TRIAD HIT PROTEIN"/>
    <property type="match status" value="1"/>
</dbReference>
<protein>
    <recommendedName>
        <fullName evidence="1">HIT domain-containing protein</fullName>
    </recommendedName>
</protein>
<dbReference type="InterPro" id="IPR019808">
    <property type="entry name" value="Histidine_triad_CS"/>
</dbReference>
<accession>A0A6C0FCI3</accession>
<dbReference type="Gene3D" id="3.30.428.10">
    <property type="entry name" value="HIT-like"/>
    <property type="match status" value="1"/>
</dbReference>
<dbReference type="InterPro" id="IPR001310">
    <property type="entry name" value="Histidine_triad_HIT"/>
</dbReference>
<sequence length="131" mass="14795">MSLFENIRDGKEPANIIYQDEFITAFDDKYPSAPVHILIIPNKMITSLDNLTDEDEIYMGKILIGASKLAKMKNIHESGYRLITNCNKDGGQEIDYLHFHLVGGVPLGRMIGLPKESKQLFQKIKLSNEVS</sequence>
<reference evidence="2" key="1">
    <citation type="journal article" date="2020" name="Nature">
        <title>Giant virus diversity and host interactions through global metagenomics.</title>
        <authorList>
            <person name="Schulz F."/>
            <person name="Roux S."/>
            <person name="Paez-Espino D."/>
            <person name="Jungbluth S."/>
            <person name="Walsh D.A."/>
            <person name="Denef V.J."/>
            <person name="McMahon K.D."/>
            <person name="Konstantinidis K.T."/>
            <person name="Eloe-Fadrosh E.A."/>
            <person name="Kyrpides N.C."/>
            <person name="Woyke T."/>
        </authorList>
    </citation>
    <scope>NUCLEOTIDE SEQUENCE</scope>
    <source>
        <strain evidence="2">GVMAG-S-ERX556106-38</strain>
    </source>
</reference>
<dbReference type="GO" id="GO:0003824">
    <property type="term" value="F:catalytic activity"/>
    <property type="evidence" value="ECO:0007669"/>
    <property type="project" value="InterPro"/>
</dbReference>
<dbReference type="Pfam" id="PF01230">
    <property type="entry name" value="HIT"/>
    <property type="match status" value="1"/>
</dbReference>
<dbReference type="AlphaFoldDB" id="A0A6C0FCI3"/>
<dbReference type="InterPro" id="IPR036265">
    <property type="entry name" value="HIT-like_sf"/>
</dbReference>
<dbReference type="SUPFAM" id="SSF54197">
    <property type="entry name" value="HIT-like"/>
    <property type="match status" value="1"/>
</dbReference>
<evidence type="ECO:0000313" key="2">
    <source>
        <dbReference type="EMBL" id="QHT38724.1"/>
    </source>
</evidence>
<feature type="domain" description="HIT" evidence="1">
    <location>
        <begin position="3"/>
        <end position="112"/>
    </location>
</feature>
<dbReference type="PROSITE" id="PS51084">
    <property type="entry name" value="HIT_2"/>
    <property type="match status" value="1"/>
</dbReference>
<organism evidence="2">
    <name type="scientific">viral metagenome</name>
    <dbReference type="NCBI Taxonomy" id="1070528"/>
    <lineage>
        <taxon>unclassified sequences</taxon>
        <taxon>metagenomes</taxon>
        <taxon>organismal metagenomes</taxon>
    </lineage>
</organism>